<evidence type="ECO:0000256" key="3">
    <source>
        <dbReference type="SAM" id="MobiDB-lite"/>
    </source>
</evidence>
<reference evidence="5" key="2">
    <citation type="submission" date="2020-08" db="EMBL/GenBank/DDBJ databases">
        <title>Plant Genome Project.</title>
        <authorList>
            <person name="Zhang R.-G."/>
        </authorList>
    </citation>
    <scope>NUCLEOTIDE SEQUENCE</scope>
    <source>
        <strain evidence="5">Huo1</strain>
        <tissue evidence="5">Leaf</tissue>
    </source>
</reference>
<dbReference type="AlphaFoldDB" id="A0A8X8WXV5"/>
<dbReference type="PROSITE" id="PS00194">
    <property type="entry name" value="THIOREDOXIN_1"/>
    <property type="match status" value="1"/>
</dbReference>
<dbReference type="CDD" id="cd02947">
    <property type="entry name" value="TRX_family"/>
    <property type="match status" value="1"/>
</dbReference>
<dbReference type="PROSITE" id="PS51352">
    <property type="entry name" value="THIOREDOXIN_2"/>
    <property type="match status" value="1"/>
</dbReference>
<gene>
    <name evidence="5" type="ORF">SASPL_138854</name>
</gene>
<dbReference type="EMBL" id="PNBA02000014">
    <property type="protein sequence ID" value="KAG6401986.1"/>
    <property type="molecule type" value="Genomic_DNA"/>
</dbReference>
<feature type="domain" description="Thioredoxin" evidence="4">
    <location>
        <begin position="83"/>
        <end position="232"/>
    </location>
</feature>
<sequence>MEAQRIQELKGLVEFCKLNPHSNDGEDHEDKKPFASRKRNAPMEDALNDDIVESDAELDNSDIVEPDNDPPQKVGAVEVTEDNQEAAQLSKAKAMAALAEGEVILIHSGSDLDEKLDAASKASCLSVLYFTATWCGPCLYVGPVFTSLAAKYPKVVFLKVDIDEARQVAFKWGISSIPTFFFIRNEGCSEQTGVACNAELNEDDPSHCHVSKLGARDRVKIVPLPAGEDQRDVVVLPNKSEGQKCIWRDIVVKALMEKKA</sequence>
<comment type="similarity">
    <text evidence="2">Belongs to the thioredoxin family. Plant F-type subfamily.</text>
</comment>
<reference evidence="5" key="1">
    <citation type="submission" date="2018-01" db="EMBL/GenBank/DDBJ databases">
        <authorList>
            <person name="Mao J.F."/>
        </authorList>
    </citation>
    <scope>NUCLEOTIDE SEQUENCE</scope>
    <source>
        <strain evidence="5">Huo1</strain>
        <tissue evidence="5">Leaf</tissue>
    </source>
</reference>
<evidence type="ECO:0000259" key="4">
    <source>
        <dbReference type="PROSITE" id="PS51352"/>
    </source>
</evidence>
<dbReference type="InterPro" id="IPR017937">
    <property type="entry name" value="Thioredoxin_CS"/>
</dbReference>
<dbReference type="PANTHER" id="PTHR46115">
    <property type="entry name" value="THIOREDOXIN-LIKE PROTEIN 1"/>
    <property type="match status" value="1"/>
</dbReference>
<evidence type="ECO:0000313" key="5">
    <source>
        <dbReference type="EMBL" id="KAG6401986.1"/>
    </source>
</evidence>
<proteinExistence type="inferred from homology"/>
<feature type="compositionally biased region" description="Acidic residues" evidence="3">
    <location>
        <begin position="46"/>
        <end position="68"/>
    </location>
</feature>
<organism evidence="5">
    <name type="scientific">Salvia splendens</name>
    <name type="common">Scarlet sage</name>
    <dbReference type="NCBI Taxonomy" id="180675"/>
    <lineage>
        <taxon>Eukaryota</taxon>
        <taxon>Viridiplantae</taxon>
        <taxon>Streptophyta</taxon>
        <taxon>Embryophyta</taxon>
        <taxon>Tracheophyta</taxon>
        <taxon>Spermatophyta</taxon>
        <taxon>Magnoliopsida</taxon>
        <taxon>eudicotyledons</taxon>
        <taxon>Gunneridae</taxon>
        <taxon>Pentapetalae</taxon>
        <taxon>asterids</taxon>
        <taxon>lamiids</taxon>
        <taxon>Lamiales</taxon>
        <taxon>Lamiaceae</taxon>
        <taxon>Nepetoideae</taxon>
        <taxon>Mentheae</taxon>
        <taxon>Salviinae</taxon>
        <taxon>Salvia</taxon>
        <taxon>Salvia subgen. Calosphace</taxon>
        <taxon>core Calosphace</taxon>
    </lineage>
</organism>
<evidence type="ECO:0000313" key="6">
    <source>
        <dbReference type="Proteomes" id="UP000298416"/>
    </source>
</evidence>
<feature type="compositionally biased region" description="Basic and acidic residues" evidence="3">
    <location>
        <begin position="23"/>
        <end position="33"/>
    </location>
</feature>
<accession>A0A8X8WXV5</accession>
<dbReference type="InterPro" id="IPR036249">
    <property type="entry name" value="Thioredoxin-like_sf"/>
</dbReference>
<dbReference type="InterPro" id="IPR013766">
    <property type="entry name" value="Thioredoxin_domain"/>
</dbReference>
<evidence type="ECO:0000256" key="1">
    <source>
        <dbReference type="ARBA" id="ARBA00023157"/>
    </source>
</evidence>
<dbReference type="SUPFAM" id="SSF52833">
    <property type="entry name" value="Thioredoxin-like"/>
    <property type="match status" value="1"/>
</dbReference>
<keyword evidence="1" id="KW-1015">Disulfide bond</keyword>
<protein>
    <recommendedName>
        <fullName evidence="4">Thioredoxin domain-containing protein</fullName>
    </recommendedName>
</protein>
<dbReference type="Gene3D" id="3.40.30.10">
    <property type="entry name" value="Glutaredoxin"/>
    <property type="match status" value="1"/>
</dbReference>
<name>A0A8X8WXV5_SALSN</name>
<dbReference type="Pfam" id="PF00085">
    <property type="entry name" value="Thioredoxin"/>
    <property type="match status" value="1"/>
</dbReference>
<evidence type="ECO:0000256" key="2">
    <source>
        <dbReference type="ARBA" id="ARBA00038337"/>
    </source>
</evidence>
<feature type="region of interest" description="Disordered" evidence="3">
    <location>
        <begin position="18"/>
        <end position="71"/>
    </location>
</feature>
<comment type="caution">
    <text evidence="5">The sequence shown here is derived from an EMBL/GenBank/DDBJ whole genome shotgun (WGS) entry which is preliminary data.</text>
</comment>
<keyword evidence="6" id="KW-1185">Reference proteome</keyword>
<dbReference type="Proteomes" id="UP000298416">
    <property type="component" value="Unassembled WGS sequence"/>
</dbReference>